<dbReference type="RefSeq" id="WP_343985424.1">
    <property type="nucleotide sequence ID" value="NZ_BAAAFM010000001.1"/>
</dbReference>
<accession>A0ABN0STM2</accession>
<dbReference type="InterPro" id="IPR011932">
    <property type="entry name" value="Recomb_XerD"/>
</dbReference>
<evidence type="ECO:0000256" key="1">
    <source>
        <dbReference type="ARBA" id="ARBA00004496"/>
    </source>
</evidence>
<evidence type="ECO:0000256" key="7">
    <source>
        <dbReference type="ARBA" id="ARBA00022908"/>
    </source>
</evidence>
<comment type="caution">
    <text evidence="14">The sequence shown here is derived from an EMBL/GenBank/DDBJ whole genome shotgun (WGS) entry which is preliminary data.</text>
</comment>
<dbReference type="PANTHER" id="PTHR30349">
    <property type="entry name" value="PHAGE INTEGRASE-RELATED"/>
    <property type="match status" value="1"/>
</dbReference>
<dbReference type="SUPFAM" id="SSF56349">
    <property type="entry name" value="DNA breaking-rejoining enzymes"/>
    <property type="match status" value="1"/>
</dbReference>
<comment type="subcellular location">
    <subcellularLocation>
        <location evidence="1 11">Cytoplasm</location>
    </subcellularLocation>
</comment>
<gene>
    <name evidence="11 14" type="primary">xerD</name>
    <name evidence="14" type="ORF">GCM10009123_02480</name>
</gene>
<feature type="active site" evidence="11">
    <location>
        <position position="280"/>
    </location>
</feature>
<evidence type="ECO:0000256" key="5">
    <source>
        <dbReference type="ARBA" id="ARBA00022618"/>
    </source>
</evidence>
<feature type="active site" evidence="11">
    <location>
        <position position="159"/>
    </location>
</feature>
<evidence type="ECO:0000256" key="2">
    <source>
        <dbReference type="ARBA" id="ARBA00010450"/>
    </source>
</evidence>
<dbReference type="NCBIfam" id="TIGR02225">
    <property type="entry name" value="recomb_XerD"/>
    <property type="match status" value="1"/>
</dbReference>
<feature type="active site" evidence="11">
    <location>
        <position position="254"/>
    </location>
</feature>
<comment type="subunit">
    <text evidence="11">Forms a cyclic heterotetrameric complex composed of two molecules of XerC and two molecules of XerD.</text>
</comment>
<name>A0ABN0STM2_9GAMM</name>
<dbReference type="InterPro" id="IPR044068">
    <property type="entry name" value="CB"/>
</dbReference>
<dbReference type="InterPro" id="IPR010998">
    <property type="entry name" value="Integrase_recombinase_N"/>
</dbReference>
<dbReference type="SUPFAM" id="SSF47823">
    <property type="entry name" value="lambda integrase-like, N-terminal domain"/>
    <property type="match status" value="1"/>
</dbReference>
<dbReference type="InterPro" id="IPR002104">
    <property type="entry name" value="Integrase_catalytic"/>
</dbReference>
<keyword evidence="5 11" id="KW-0132">Cell division</keyword>
<dbReference type="InterPro" id="IPR050090">
    <property type="entry name" value="Tyrosine_recombinase_XerCD"/>
</dbReference>
<dbReference type="HAMAP" id="MF_01807">
    <property type="entry name" value="Recomb_XerD"/>
    <property type="match status" value="1"/>
</dbReference>
<feature type="active site" evidence="11">
    <location>
        <position position="183"/>
    </location>
</feature>
<keyword evidence="15" id="KW-1185">Reference proteome</keyword>
<comment type="function">
    <text evidence="11">Site-specific tyrosine recombinase, which acts by catalyzing the cutting and rejoining of the recombining DNA molecules. The XerC-XerD complex is essential to convert dimers of the bacterial chromosome into monomers to permit their segregation at cell division. It also contributes to the segregational stability of plasmids.</text>
</comment>
<feature type="domain" description="Core-binding (CB)" evidence="13">
    <location>
        <begin position="13"/>
        <end position="98"/>
    </location>
</feature>
<evidence type="ECO:0000259" key="13">
    <source>
        <dbReference type="PROSITE" id="PS51900"/>
    </source>
</evidence>
<comment type="similarity">
    <text evidence="2 11">Belongs to the 'phage' integrase family. XerD subfamily.</text>
</comment>
<feature type="active site" description="O-(3'-phospho-DNA)-tyrosine intermediate" evidence="11">
    <location>
        <position position="289"/>
    </location>
</feature>
<dbReference type="HAMAP" id="MF_01808">
    <property type="entry name" value="Recomb_XerC_XerD"/>
    <property type="match status" value="1"/>
</dbReference>
<dbReference type="Proteomes" id="UP001501221">
    <property type="component" value="Unassembled WGS sequence"/>
</dbReference>
<dbReference type="PROSITE" id="PS51900">
    <property type="entry name" value="CB"/>
    <property type="match status" value="1"/>
</dbReference>
<evidence type="ECO:0000256" key="11">
    <source>
        <dbReference type="HAMAP-Rule" id="MF_01807"/>
    </source>
</evidence>
<proteinExistence type="inferred from homology"/>
<dbReference type="NCBIfam" id="NF040815">
    <property type="entry name" value="recomb_XerA_Arch"/>
    <property type="match status" value="1"/>
</dbReference>
<dbReference type="Pfam" id="PF02899">
    <property type="entry name" value="Phage_int_SAM_1"/>
    <property type="match status" value="1"/>
</dbReference>
<dbReference type="PANTHER" id="PTHR30349:SF90">
    <property type="entry name" value="TYROSINE RECOMBINASE XERD"/>
    <property type="match status" value="1"/>
</dbReference>
<evidence type="ECO:0000256" key="6">
    <source>
        <dbReference type="ARBA" id="ARBA00022829"/>
    </source>
</evidence>
<dbReference type="Gene3D" id="1.10.150.130">
    <property type="match status" value="1"/>
</dbReference>
<sequence length="308" mass="35344">MVDRRRKKCDASPEDINEIELFCDHVWMEQGLSDATLSSYRTDLKIFAAWLKLNKSGLLKADQSHIQSYLANRYKQKYSGRSTARLLSSLRKFYGYLCQQHRLQVDPTQQIENPKIQAPVPKTLSEQDVETLIAQPDLETAIGLRDRAMLELLYSSGLRITELISIEVNQIGFVQGVMRVIGKGDKERLVPIGEEALESIQVYLKYGRPELATAEGNDWLFLSTRGTNMTRQTFWHRIKHYAKLAGIRSHISPHTLRHAFATHLLNHGADLRTLQMLLGHSDLSTTQIYTYVARERLKQLHSEHHPRG</sequence>
<evidence type="ECO:0000256" key="10">
    <source>
        <dbReference type="ARBA" id="ARBA00023306"/>
    </source>
</evidence>
<dbReference type="Pfam" id="PF00589">
    <property type="entry name" value="Phage_integrase"/>
    <property type="match status" value="1"/>
</dbReference>
<evidence type="ECO:0000256" key="9">
    <source>
        <dbReference type="ARBA" id="ARBA00023172"/>
    </source>
</evidence>
<feature type="domain" description="Tyr recombinase" evidence="12">
    <location>
        <begin position="119"/>
        <end position="302"/>
    </location>
</feature>
<evidence type="ECO:0000256" key="3">
    <source>
        <dbReference type="ARBA" id="ARBA00015810"/>
    </source>
</evidence>
<dbReference type="InterPro" id="IPR013762">
    <property type="entry name" value="Integrase-like_cat_sf"/>
</dbReference>
<dbReference type="InterPro" id="IPR023009">
    <property type="entry name" value="Tyrosine_recombinase_XerC/XerD"/>
</dbReference>
<keyword evidence="10 11" id="KW-0131">Cell cycle</keyword>
<dbReference type="EMBL" id="BAAAFM010000001">
    <property type="protein sequence ID" value="GAA0198688.1"/>
    <property type="molecule type" value="Genomic_DNA"/>
</dbReference>
<dbReference type="CDD" id="cd00798">
    <property type="entry name" value="INT_XerDC_C"/>
    <property type="match status" value="1"/>
</dbReference>
<dbReference type="NCBIfam" id="NF001399">
    <property type="entry name" value="PRK00283.1"/>
    <property type="match status" value="1"/>
</dbReference>
<dbReference type="InterPro" id="IPR004107">
    <property type="entry name" value="Integrase_SAM-like_N"/>
</dbReference>
<evidence type="ECO:0000256" key="8">
    <source>
        <dbReference type="ARBA" id="ARBA00023125"/>
    </source>
</evidence>
<keyword evidence="7 11" id="KW-0229">DNA integration</keyword>
<evidence type="ECO:0000313" key="15">
    <source>
        <dbReference type="Proteomes" id="UP001501221"/>
    </source>
</evidence>
<evidence type="ECO:0000259" key="12">
    <source>
        <dbReference type="PROSITE" id="PS51898"/>
    </source>
</evidence>
<dbReference type="PROSITE" id="PS51898">
    <property type="entry name" value="TYR_RECOMBINASE"/>
    <property type="match status" value="1"/>
</dbReference>
<feature type="active site" evidence="11">
    <location>
        <position position="257"/>
    </location>
</feature>
<keyword evidence="9 11" id="KW-0233">DNA recombination</keyword>
<evidence type="ECO:0000313" key="14">
    <source>
        <dbReference type="EMBL" id="GAA0198688.1"/>
    </source>
</evidence>
<keyword evidence="4 11" id="KW-0963">Cytoplasm</keyword>
<organism evidence="14 15">
    <name type="scientific">Kangiella japonica</name>
    <dbReference type="NCBI Taxonomy" id="647384"/>
    <lineage>
        <taxon>Bacteria</taxon>
        <taxon>Pseudomonadati</taxon>
        <taxon>Pseudomonadota</taxon>
        <taxon>Gammaproteobacteria</taxon>
        <taxon>Kangiellales</taxon>
        <taxon>Kangiellaceae</taxon>
        <taxon>Kangiella</taxon>
    </lineage>
</organism>
<evidence type="ECO:0000256" key="4">
    <source>
        <dbReference type="ARBA" id="ARBA00022490"/>
    </source>
</evidence>
<dbReference type="Gene3D" id="1.10.443.10">
    <property type="entry name" value="Intergrase catalytic core"/>
    <property type="match status" value="1"/>
</dbReference>
<reference evidence="14 15" key="1">
    <citation type="journal article" date="2019" name="Int. J. Syst. Evol. Microbiol.">
        <title>The Global Catalogue of Microorganisms (GCM) 10K type strain sequencing project: providing services to taxonomists for standard genome sequencing and annotation.</title>
        <authorList>
            <consortium name="The Broad Institute Genomics Platform"/>
            <consortium name="The Broad Institute Genome Sequencing Center for Infectious Disease"/>
            <person name="Wu L."/>
            <person name="Ma J."/>
        </authorList>
    </citation>
    <scope>NUCLEOTIDE SEQUENCE [LARGE SCALE GENOMIC DNA]</scope>
    <source>
        <strain evidence="14 15">JCM 16211</strain>
    </source>
</reference>
<protein>
    <recommendedName>
        <fullName evidence="3 11">Tyrosine recombinase XerD</fullName>
    </recommendedName>
</protein>
<keyword evidence="6 11" id="KW-0159">Chromosome partition</keyword>
<dbReference type="InterPro" id="IPR011010">
    <property type="entry name" value="DNA_brk_join_enz"/>
</dbReference>
<keyword evidence="8 11" id="KW-0238">DNA-binding</keyword>